<evidence type="ECO:0000256" key="4">
    <source>
        <dbReference type="PROSITE-ProRule" id="PRU00175"/>
    </source>
</evidence>
<comment type="caution">
    <text evidence="7">The sequence shown here is derived from an EMBL/GenBank/DDBJ whole genome shotgun (WGS) entry which is preliminary data.</text>
</comment>
<proteinExistence type="predicted"/>
<keyword evidence="3" id="KW-0862">Zinc</keyword>
<gene>
    <name evidence="7" type="ORF">BS47DRAFT_1294164</name>
</gene>
<name>A0A9P6DYT7_9AGAM</name>
<organism evidence="7 8">
    <name type="scientific">Hydnum rufescens UP504</name>
    <dbReference type="NCBI Taxonomy" id="1448309"/>
    <lineage>
        <taxon>Eukaryota</taxon>
        <taxon>Fungi</taxon>
        <taxon>Dikarya</taxon>
        <taxon>Basidiomycota</taxon>
        <taxon>Agaricomycotina</taxon>
        <taxon>Agaricomycetes</taxon>
        <taxon>Cantharellales</taxon>
        <taxon>Hydnaceae</taxon>
        <taxon>Hydnum</taxon>
    </lineage>
</organism>
<dbReference type="InterPro" id="IPR013083">
    <property type="entry name" value="Znf_RING/FYVE/PHD"/>
</dbReference>
<dbReference type="AlphaFoldDB" id="A0A9P6DYT7"/>
<protein>
    <recommendedName>
        <fullName evidence="9">PUA-like domain-containing protein</fullName>
    </recommendedName>
</protein>
<dbReference type="PROSITE" id="PS50089">
    <property type="entry name" value="ZF_RING_2"/>
    <property type="match status" value="1"/>
</dbReference>
<accession>A0A9P6DYT7</accession>
<dbReference type="SMART" id="SM00464">
    <property type="entry name" value="LON"/>
    <property type="match status" value="1"/>
</dbReference>
<dbReference type="CDD" id="cd16514">
    <property type="entry name" value="RING-HC_LONFs_rpt2"/>
    <property type="match status" value="1"/>
</dbReference>
<dbReference type="Proteomes" id="UP000886523">
    <property type="component" value="Unassembled WGS sequence"/>
</dbReference>
<evidence type="ECO:0000313" key="8">
    <source>
        <dbReference type="Proteomes" id="UP000886523"/>
    </source>
</evidence>
<evidence type="ECO:0000256" key="3">
    <source>
        <dbReference type="ARBA" id="ARBA00022833"/>
    </source>
</evidence>
<dbReference type="InterPro" id="IPR015947">
    <property type="entry name" value="PUA-like_sf"/>
</dbReference>
<dbReference type="PANTHER" id="PTHR23327">
    <property type="entry name" value="RING FINGER PROTEIN 127"/>
    <property type="match status" value="1"/>
</dbReference>
<dbReference type="PROSITE" id="PS51787">
    <property type="entry name" value="LON_N"/>
    <property type="match status" value="1"/>
</dbReference>
<evidence type="ECO:0000259" key="5">
    <source>
        <dbReference type="PROSITE" id="PS50089"/>
    </source>
</evidence>
<dbReference type="SMART" id="SM00184">
    <property type="entry name" value="RING"/>
    <property type="match status" value="1"/>
</dbReference>
<sequence>MAVSDSEESKKRREELVEALLPEVMCEICYSLFYDPVTTMCQHTFCSTCLLRSLDHSPLCPLCRQDLPGFAFYHEHPSSRVLLDIIKMVLPSQYIARKTSLAKDELPADHNLTVPIFPCALAFPGMPISLNIYEPRYRLMLRRCLSSGTYEFGMTMHPRPGEPFVLYGTMLRVTSVRLLSDGRSAVETRGQYRFKILDTGWLDGYTIARIERTPSPMITLMPLPTNEELMATCHAFIDKMRARVAPWVIQRMDQMYGLPPSEPASLSFWMALVLPIDDYDKAKLLPLRSPRLRLRLIVHWIEAMDNHHWWQSSGCVVM</sequence>
<dbReference type="Pfam" id="PF02190">
    <property type="entry name" value="LON_substr_bdg"/>
    <property type="match status" value="1"/>
</dbReference>
<dbReference type="InterPro" id="IPR001841">
    <property type="entry name" value="Znf_RING"/>
</dbReference>
<dbReference type="PANTHER" id="PTHR23327:SF42">
    <property type="entry name" value="LON PEPTIDASE N-TERMINAL DOMAIN AND RING FINGER PROTEIN C14F5.10C"/>
    <property type="match status" value="1"/>
</dbReference>
<dbReference type="Gene3D" id="3.30.40.10">
    <property type="entry name" value="Zinc/RING finger domain, C3HC4 (zinc finger)"/>
    <property type="match status" value="1"/>
</dbReference>
<keyword evidence="2 4" id="KW-0863">Zinc-finger</keyword>
<evidence type="ECO:0000256" key="2">
    <source>
        <dbReference type="ARBA" id="ARBA00022771"/>
    </source>
</evidence>
<dbReference type="InterPro" id="IPR017907">
    <property type="entry name" value="Znf_RING_CS"/>
</dbReference>
<reference evidence="7" key="1">
    <citation type="journal article" date="2020" name="Nat. Commun.">
        <title>Large-scale genome sequencing of mycorrhizal fungi provides insights into the early evolution of symbiotic traits.</title>
        <authorList>
            <person name="Miyauchi S."/>
            <person name="Kiss E."/>
            <person name="Kuo A."/>
            <person name="Drula E."/>
            <person name="Kohler A."/>
            <person name="Sanchez-Garcia M."/>
            <person name="Morin E."/>
            <person name="Andreopoulos B."/>
            <person name="Barry K.W."/>
            <person name="Bonito G."/>
            <person name="Buee M."/>
            <person name="Carver A."/>
            <person name="Chen C."/>
            <person name="Cichocki N."/>
            <person name="Clum A."/>
            <person name="Culley D."/>
            <person name="Crous P.W."/>
            <person name="Fauchery L."/>
            <person name="Girlanda M."/>
            <person name="Hayes R.D."/>
            <person name="Keri Z."/>
            <person name="LaButti K."/>
            <person name="Lipzen A."/>
            <person name="Lombard V."/>
            <person name="Magnuson J."/>
            <person name="Maillard F."/>
            <person name="Murat C."/>
            <person name="Nolan M."/>
            <person name="Ohm R.A."/>
            <person name="Pangilinan J."/>
            <person name="Pereira M.F."/>
            <person name="Perotto S."/>
            <person name="Peter M."/>
            <person name="Pfister S."/>
            <person name="Riley R."/>
            <person name="Sitrit Y."/>
            <person name="Stielow J.B."/>
            <person name="Szollosi G."/>
            <person name="Zifcakova L."/>
            <person name="Stursova M."/>
            <person name="Spatafora J.W."/>
            <person name="Tedersoo L."/>
            <person name="Vaario L.M."/>
            <person name="Yamada A."/>
            <person name="Yan M."/>
            <person name="Wang P."/>
            <person name="Xu J."/>
            <person name="Bruns T."/>
            <person name="Baldrian P."/>
            <person name="Vilgalys R."/>
            <person name="Dunand C."/>
            <person name="Henrissat B."/>
            <person name="Grigoriev I.V."/>
            <person name="Hibbett D."/>
            <person name="Nagy L.G."/>
            <person name="Martin F.M."/>
        </authorList>
    </citation>
    <scope>NUCLEOTIDE SEQUENCE</scope>
    <source>
        <strain evidence="7">UP504</strain>
    </source>
</reference>
<dbReference type="PROSITE" id="PS00518">
    <property type="entry name" value="ZF_RING_1"/>
    <property type="match status" value="1"/>
</dbReference>
<dbReference type="Pfam" id="PF13923">
    <property type="entry name" value="zf-C3HC4_2"/>
    <property type="match status" value="1"/>
</dbReference>
<evidence type="ECO:0000259" key="6">
    <source>
        <dbReference type="PROSITE" id="PS51787"/>
    </source>
</evidence>
<dbReference type="InterPro" id="IPR003111">
    <property type="entry name" value="Lon_prtase_N"/>
</dbReference>
<dbReference type="SUPFAM" id="SSF57850">
    <property type="entry name" value="RING/U-box"/>
    <property type="match status" value="1"/>
</dbReference>
<keyword evidence="1" id="KW-0479">Metal-binding</keyword>
<dbReference type="Gene3D" id="2.30.130.40">
    <property type="entry name" value="LON domain-like"/>
    <property type="match status" value="1"/>
</dbReference>
<dbReference type="Gene3D" id="1.20.58.1480">
    <property type="match status" value="1"/>
</dbReference>
<dbReference type="GO" id="GO:0061630">
    <property type="term" value="F:ubiquitin protein ligase activity"/>
    <property type="evidence" value="ECO:0007669"/>
    <property type="project" value="TreeGrafter"/>
</dbReference>
<dbReference type="EMBL" id="MU128952">
    <property type="protein sequence ID" value="KAF9515275.1"/>
    <property type="molecule type" value="Genomic_DNA"/>
</dbReference>
<evidence type="ECO:0000256" key="1">
    <source>
        <dbReference type="ARBA" id="ARBA00022723"/>
    </source>
</evidence>
<dbReference type="InterPro" id="IPR046336">
    <property type="entry name" value="Lon_prtase_N_sf"/>
</dbReference>
<dbReference type="GO" id="GO:0008270">
    <property type="term" value="F:zinc ion binding"/>
    <property type="evidence" value="ECO:0007669"/>
    <property type="project" value="UniProtKB-KW"/>
</dbReference>
<keyword evidence="8" id="KW-1185">Reference proteome</keyword>
<dbReference type="OrthoDB" id="264917at2759"/>
<feature type="domain" description="Lon N-terminal" evidence="6">
    <location>
        <begin position="111"/>
        <end position="305"/>
    </location>
</feature>
<dbReference type="SUPFAM" id="SSF88697">
    <property type="entry name" value="PUA domain-like"/>
    <property type="match status" value="1"/>
</dbReference>
<feature type="domain" description="RING-type" evidence="5">
    <location>
        <begin position="26"/>
        <end position="64"/>
    </location>
</feature>
<evidence type="ECO:0008006" key="9">
    <source>
        <dbReference type="Google" id="ProtNLM"/>
    </source>
</evidence>
<evidence type="ECO:0000313" key="7">
    <source>
        <dbReference type="EMBL" id="KAF9515275.1"/>
    </source>
</evidence>